<dbReference type="VEuPathDB" id="FungiDB:HMPREF1544_05943"/>
<gene>
    <name evidence="3" type="ORF">HMPREF1544_05943</name>
</gene>
<reference evidence="4" key="1">
    <citation type="submission" date="2013-05" db="EMBL/GenBank/DDBJ databases">
        <title>The Genome sequence of Mucor circinelloides f. circinelloides 1006PhL.</title>
        <authorList>
            <consortium name="The Broad Institute Genomics Platform"/>
            <person name="Cuomo C."/>
            <person name="Earl A."/>
            <person name="Findley K."/>
            <person name="Lee S.C."/>
            <person name="Walker B."/>
            <person name="Young S."/>
            <person name="Zeng Q."/>
            <person name="Gargeya S."/>
            <person name="Fitzgerald M."/>
            <person name="Haas B."/>
            <person name="Abouelleil A."/>
            <person name="Allen A.W."/>
            <person name="Alvarado L."/>
            <person name="Arachchi H.M."/>
            <person name="Berlin A.M."/>
            <person name="Chapman S.B."/>
            <person name="Gainer-Dewar J."/>
            <person name="Goldberg J."/>
            <person name="Griggs A."/>
            <person name="Gujja S."/>
            <person name="Hansen M."/>
            <person name="Howarth C."/>
            <person name="Imamovic A."/>
            <person name="Ireland A."/>
            <person name="Larimer J."/>
            <person name="McCowan C."/>
            <person name="Murphy C."/>
            <person name="Pearson M."/>
            <person name="Poon T.W."/>
            <person name="Priest M."/>
            <person name="Roberts A."/>
            <person name="Saif S."/>
            <person name="Shea T."/>
            <person name="Sisk P."/>
            <person name="Sykes S."/>
            <person name="Wortman J."/>
            <person name="Nusbaum C."/>
            <person name="Birren B."/>
        </authorList>
    </citation>
    <scope>NUCLEOTIDE SEQUENCE [LARGE SCALE GENOMIC DNA]</scope>
    <source>
        <strain evidence="4">1006PhL</strain>
    </source>
</reference>
<evidence type="ECO:0000313" key="3">
    <source>
        <dbReference type="EMBL" id="EPB87221.1"/>
    </source>
</evidence>
<dbReference type="PROSITE" id="PS50020">
    <property type="entry name" value="WW_DOMAIN_2"/>
    <property type="match status" value="1"/>
</dbReference>
<feature type="region of interest" description="Disordered" evidence="1">
    <location>
        <begin position="182"/>
        <end position="408"/>
    </location>
</feature>
<name>S2JAN3_MUCC1</name>
<feature type="compositionally biased region" description="Low complexity" evidence="1">
    <location>
        <begin position="262"/>
        <end position="272"/>
    </location>
</feature>
<organism evidence="3 4">
    <name type="scientific">Mucor circinelloides f. circinelloides (strain 1006PhL)</name>
    <name type="common">Mucormycosis agent</name>
    <name type="synonym">Calyptromyces circinelloides</name>
    <dbReference type="NCBI Taxonomy" id="1220926"/>
    <lineage>
        <taxon>Eukaryota</taxon>
        <taxon>Fungi</taxon>
        <taxon>Fungi incertae sedis</taxon>
        <taxon>Mucoromycota</taxon>
        <taxon>Mucoromycotina</taxon>
        <taxon>Mucoromycetes</taxon>
        <taxon>Mucorales</taxon>
        <taxon>Mucorineae</taxon>
        <taxon>Mucoraceae</taxon>
        <taxon>Mucor</taxon>
    </lineage>
</organism>
<proteinExistence type="predicted"/>
<feature type="domain" description="WW" evidence="2">
    <location>
        <begin position="140"/>
        <end position="167"/>
    </location>
</feature>
<dbReference type="Gene3D" id="2.20.70.10">
    <property type="match status" value="1"/>
</dbReference>
<sequence>MNSSYHTSAENGHGHSDTRRHKRDLDDRYDLHQRPSAKTYQRDKDVSTTTTTKDSGFSNSNLLINRDEIALSYPEKVTPAKEPVISLDIEDDEERIMQADWGNESDDEDDKAIMEKQHKRLSTVEREEIERADRESKGTWIKHTADNGRHYYYNSITRQSVWEIPKCTAAVATTTSPAATLATNTNTTKKSAKTDPATTTCTRSDRSHSHEISSSSSSRQSQPRSTSAPTVKTSSNAVPPNGHRYNTKEKDGIKVQVRTKNDVSTTSTNTNTEKGKSSNYATKSTKMTLQSTERRTSYSSRELSREKRPRLDMPHSNHRSGYITRRSRSRSPLPPPPPRDLYYDDYRYHHRSPSPPPYRHYPPYERYGGYYPYDDRIRHSPPPPPPDLRYRYYDLSPPPPSPPPYYRSRERSWERYEAAHRSRYYR</sequence>
<feature type="region of interest" description="Disordered" evidence="1">
    <location>
        <begin position="1"/>
        <end position="59"/>
    </location>
</feature>
<evidence type="ECO:0000256" key="1">
    <source>
        <dbReference type="SAM" id="MobiDB-lite"/>
    </source>
</evidence>
<protein>
    <recommendedName>
        <fullName evidence="2">WW domain-containing protein</fullName>
    </recommendedName>
</protein>
<dbReference type="CDD" id="cd00201">
    <property type="entry name" value="WW"/>
    <property type="match status" value="1"/>
</dbReference>
<feature type="compositionally biased region" description="Pro residues" evidence="1">
    <location>
        <begin position="396"/>
        <end position="405"/>
    </location>
</feature>
<dbReference type="InterPro" id="IPR001202">
    <property type="entry name" value="WW_dom"/>
</dbReference>
<evidence type="ECO:0000313" key="4">
    <source>
        <dbReference type="Proteomes" id="UP000014254"/>
    </source>
</evidence>
<keyword evidence="4" id="KW-1185">Reference proteome</keyword>
<feature type="compositionally biased region" description="Basic and acidic residues" evidence="1">
    <location>
        <begin position="12"/>
        <end position="33"/>
    </location>
</feature>
<feature type="compositionally biased region" description="Low complexity" evidence="1">
    <location>
        <begin position="212"/>
        <end position="227"/>
    </location>
</feature>
<feature type="compositionally biased region" description="Basic and acidic residues" evidence="1">
    <location>
        <begin position="292"/>
        <end position="315"/>
    </location>
</feature>
<dbReference type="Proteomes" id="UP000014254">
    <property type="component" value="Unassembled WGS sequence"/>
</dbReference>
<feature type="compositionally biased region" description="Polar residues" evidence="1">
    <location>
        <begin position="228"/>
        <end position="238"/>
    </location>
</feature>
<feature type="compositionally biased region" description="Polar residues" evidence="1">
    <location>
        <begin position="1"/>
        <end position="10"/>
    </location>
</feature>
<dbReference type="SUPFAM" id="SSF51045">
    <property type="entry name" value="WW domain"/>
    <property type="match status" value="1"/>
</dbReference>
<feature type="compositionally biased region" description="Polar residues" evidence="1">
    <location>
        <begin position="280"/>
        <end position="290"/>
    </location>
</feature>
<dbReference type="Pfam" id="PF00397">
    <property type="entry name" value="WW"/>
    <property type="match status" value="1"/>
</dbReference>
<dbReference type="InterPro" id="IPR036020">
    <property type="entry name" value="WW_dom_sf"/>
</dbReference>
<dbReference type="OrthoDB" id="2289908at2759"/>
<dbReference type="AlphaFoldDB" id="S2JAN3"/>
<dbReference type="SMART" id="SM00456">
    <property type="entry name" value="WW"/>
    <property type="match status" value="1"/>
</dbReference>
<evidence type="ECO:0000259" key="2">
    <source>
        <dbReference type="PROSITE" id="PS50020"/>
    </source>
</evidence>
<dbReference type="InParanoid" id="S2JAN3"/>
<accession>S2JAN3</accession>
<dbReference type="EMBL" id="KE123972">
    <property type="protein sequence ID" value="EPB87221.1"/>
    <property type="molecule type" value="Genomic_DNA"/>
</dbReference>